<comment type="caution">
    <text evidence="1">The sequence shown here is derived from an EMBL/GenBank/DDBJ whole genome shotgun (WGS) entry which is preliminary data.</text>
</comment>
<reference evidence="1" key="1">
    <citation type="journal article" date="2023" name="Plant J.">
        <title>Genome sequences and population genomics provide insights into the demographic history, inbreeding, and mutation load of two 'living fossil' tree species of Dipteronia.</title>
        <authorList>
            <person name="Feng Y."/>
            <person name="Comes H.P."/>
            <person name="Chen J."/>
            <person name="Zhu S."/>
            <person name="Lu R."/>
            <person name="Zhang X."/>
            <person name="Li P."/>
            <person name="Qiu J."/>
            <person name="Olsen K.M."/>
            <person name="Qiu Y."/>
        </authorList>
    </citation>
    <scope>NUCLEOTIDE SEQUENCE</scope>
    <source>
        <strain evidence="1">KIB01</strain>
    </source>
</reference>
<evidence type="ECO:0000313" key="2">
    <source>
        <dbReference type="Proteomes" id="UP001280121"/>
    </source>
</evidence>
<accession>A0AAE0CQR1</accession>
<dbReference type="AlphaFoldDB" id="A0AAE0CQR1"/>
<proteinExistence type="predicted"/>
<organism evidence="1 2">
    <name type="scientific">Dipteronia dyeriana</name>
    <dbReference type="NCBI Taxonomy" id="168575"/>
    <lineage>
        <taxon>Eukaryota</taxon>
        <taxon>Viridiplantae</taxon>
        <taxon>Streptophyta</taxon>
        <taxon>Embryophyta</taxon>
        <taxon>Tracheophyta</taxon>
        <taxon>Spermatophyta</taxon>
        <taxon>Magnoliopsida</taxon>
        <taxon>eudicotyledons</taxon>
        <taxon>Gunneridae</taxon>
        <taxon>Pentapetalae</taxon>
        <taxon>rosids</taxon>
        <taxon>malvids</taxon>
        <taxon>Sapindales</taxon>
        <taxon>Sapindaceae</taxon>
        <taxon>Hippocastanoideae</taxon>
        <taxon>Acereae</taxon>
        <taxon>Dipteronia</taxon>
    </lineage>
</organism>
<dbReference type="PANTHER" id="PTHR33710">
    <property type="entry name" value="BNAC02G09200D PROTEIN"/>
    <property type="match status" value="1"/>
</dbReference>
<sequence length="146" mass="17352">MEIFWEALVFCDLEDMDFVGPCFTWSNKRDCGLIQERLDRGVCDFNWKNLFPSSIVEHLDFWHFDHRVVHVKVLEECGVQGTGWRRFRLLFHFEACWANDPECKWLVCDNWEDGNGCVDMVGMSSRLGRCAQRLAVWNQTNRWAIR</sequence>
<dbReference type="Proteomes" id="UP001280121">
    <property type="component" value="Unassembled WGS sequence"/>
</dbReference>
<keyword evidence="2" id="KW-1185">Reference proteome</keyword>
<dbReference type="PANTHER" id="PTHR33710:SF71">
    <property type="entry name" value="ENDONUCLEASE_EXONUCLEASE_PHOSPHATASE DOMAIN-CONTAINING PROTEIN"/>
    <property type="match status" value="1"/>
</dbReference>
<gene>
    <name evidence="1" type="ORF">Ddye_005961</name>
</gene>
<name>A0AAE0CQR1_9ROSI</name>
<evidence type="ECO:0000313" key="1">
    <source>
        <dbReference type="EMBL" id="KAK2659428.1"/>
    </source>
</evidence>
<dbReference type="EMBL" id="JANJYI010000002">
    <property type="protein sequence ID" value="KAK2659428.1"/>
    <property type="molecule type" value="Genomic_DNA"/>
</dbReference>
<protein>
    <submittedName>
        <fullName evidence="1">Uncharacterized protein</fullName>
    </submittedName>
</protein>